<evidence type="ECO:0000256" key="4">
    <source>
        <dbReference type="ARBA" id="ARBA00022837"/>
    </source>
</evidence>
<dbReference type="GO" id="GO:0046872">
    <property type="term" value="F:metal ion binding"/>
    <property type="evidence" value="ECO:0007669"/>
    <property type="project" value="UniProtKB-KW"/>
</dbReference>
<proteinExistence type="inferred from homology"/>
<dbReference type="Proteomes" id="UP000502179">
    <property type="component" value="Chromosome"/>
</dbReference>
<keyword evidence="6" id="KW-1185">Reference proteome</keyword>
<evidence type="ECO:0000256" key="2">
    <source>
        <dbReference type="ARBA" id="ARBA00022694"/>
    </source>
</evidence>
<keyword evidence="2" id="KW-0819">tRNA processing</keyword>
<keyword evidence="4" id="KW-0106">Calcium</keyword>
<gene>
    <name evidence="5" type="ORF">G4V39_08175</name>
</gene>
<dbReference type="InterPro" id="IPR023572">
    <property type="entry name" value="Archease_dom"/>
</dbReference>
<dbReference type="RefSeq" id="WP_166032465.1">
    <property type="nucleotide sequence ID" value="NZ_CP048877.1"/>
</dbReference>
<accession>A0A6G7PXD4</accession>
<dbReference type="Gene3D" id="3.55.10.10">
    <property type="entry name" value="Archease domain"/>
    <property type="match status" value="1"/>
</dbReference>
<evidence type="ECO:0000313" key="5">
    <source>
        <dbReference type="EMBL" id="QIJ72247.1"/>
    </source>
</evidence>
<dbReference type="AlphaFoldDB" id="A0A6G7PXD4"/>
<dbReference type="EMBL" id="CP048877">
    <property type="protein sequence ID" value="QIJ72247.1"/>
    <property type="molecule type" value="Genomic_DNA"/>
</dbReference>
<dbReference type="KEGG" id="tav:G4V39_08175"/>
<evidence type="ECO:0000256" key="1">
    <source>
        <dbReference type="ARBA" id="ARBA00007963"/>
    </source>
</evidence>
<dbReference type="PANTHER" id="PTHR12682:SF11">
    <property type="entry name" value="PROTEIN ARCHEASE"/>
    <property type="match status" value="1"/>
</dbReference>
<reference evidence="5 6" key="1">
    <citation type="submission" date="2020-02" db="EMBL/GenBank/DDBJ databases">
        <title>Genome analysis of Thermosulfuriphilus ammonigenes ST65T, an anaerobic thermophilic chemolithoautotrophic bacterium isolated from a deep-sea hydrothermal vent.</title>
        <authorList>
            <person name="Slobodkina G."/>
            <person name="Allioux M."/>
            <person name="Merkel A."/>
            <person name="Alain K."/>
            <person name="Jebbar M."/>
            <person name="Slobodkin A."/>
        </authorList>
    </citation>
    <scope>NUCLEOTIDE SEQUENCE [LARGE SCALE GENOMIC DNA]</scope>
    <source>
        <strain evidence="5 6">ST65</strain>
    </source>
</reference>
<organism evidence="5 6">
    <name type="scientific">Thermosulfuriphilus ammonigenes</name>
    <dbReference type="NCBI Taxonomy" id="1936021"/>
    <lineage>
        <taxon>Bacteria</taxon>
        <taxon>Pseudomonadati</taxon>
        <taxon>Thermodesulfobacteriota</taxon>
        <taxon>Thermodesulfobacteria</taxon>
        <taxon>Thermodesulfobacteriales</taxon>
        <taxon>Thermodesulfobacteriaceae</taxon>
        <taxon>Thermosulfuriphilus</taxon>
    </lineage>
</organism>
<dbReference type="SUPFAM" id="SSF69819">
    <property type="entry name" value="MTH1598-like"/>
    <property type="match status" value="1"/>
</dbReference>
<evidence type="ECO:0000256" key="3">
    <source>
        <dbReference type="ARBA" id="ARBA00022723"/>
    </source>
</evidence>
<dbReference type="GO" id="GO:0008033">
    <property type="term" value="P:tRNA processing"/>
    <property type="evidence" value="ECO:0007669"/>
    <property type="project" value="UniProtKB-KW"/>
</dbReference>
<keyword evidence="3" id="KW-0479">Metal-binding</keyword>
<comment type="similarity">
    <text evidence="1">Belongs to the archease family.</text>
</comment>
<name>A0A6G7PXD4_9BACT</name>
<protein>
    <submittedName>
        <fullName evidence="5">Archease</fullName>
    </submittedName>
</protein>
<dbReference type="Pfam" id="PF01951">
    <property type="entry name" value="Archease"/>
    <property type="match status" value="1"/>
</dbReference>
<evidence type="ECO:0000313" key="6">
    <source>
        <dbReference type="Proteomes" id="UP000502179"/>
    </source>
</evidence>
<dbReference type="InterPro" id="IPR002804">
    <property type="entry name" value="Archease"/>
</dbReference>
<dbReference type="InterPro" id="IPR036820">
    <property type="entry name" value="Archease_dom_sf"/>
</dbReference>
<dbReference type="PANTHER" id="PTHR12682">
    <property type="entry name" value="ARCHEASE"/>
    <property type="match status" value="1"/>
</dbReference>
<sequence length="140" mass="15586">MAPSYEVFEHGADVGVRGFGRSLEEAFANAAKAMFSLMVEDFDQIKPNRRIENITCLADDLESLLVFWLNRLLSLADMEKMIFCHFGPRIKGLRLTGWAAGETLDPSRHRLGVEVKGATYTMAKVAKDGDLYVAQCVVDV</sequence>